<dbReference type="EMBL" id="UYRT01096415">
    <property type="protein sequence ID" value="VDN40781.1"/>
    <property type="molecule type" value="Genomic_DNA"/>
</dbReference>
<dbReference type="PROSITE" id="PS01066">
    <property type="entry name" value="UPP_SYNTHASE"/>
    <property type="match status" value="1"/>
</dbReference>
<organism evidence="7">
    <name type="scientific">Gongylonema pulchrum</name>
    <dbReference type="NCBI Taxonomy" id="637853"/>
    <lineage>
        <taxon>Eukaryota</taxon>
        <taxon>Metazoa</taxon>
        <taxon>Ecdysozoa</taxon>
        <taxon>Nematoda</taxon>
        <taxon>Chromadorea</taxon>
        <taxon>Rhabditida</taxon>
        <taxon>Spirurina</taxon>
        <taxon>Spiruromorpha</taxon>
        <taxon>Spiruroidea</taxon>
        <taxon>Gongylonematidae</taxon>
        <taxon>Gongylonema</taxon>
    </lineage>
</organism>
<dbReference type="Proteomes" id="UP000271098">
    <property type="component" value="Unassembled WGS sequence"/>
</dbReference>
<protein>
    <recommendedName>
        <fullName evidence="2">ditrans,polycis-polyprenyl diphosphate synthase [(2E,6E)-farnesyldiphosphate specific]</fullName>
        <ecNumber evidence="2">2.5.1.87</ecNumber>
    </recommendedName>
</protein>
<dbReference type="PANTHER" id="PTHR10291">
    <property type="entry name" value="DEHYDRODOLICHYL DIPHOSPHATE SYNTHASE FAMILY MEMBER"/>
    <property type="match status" value="1"/>
</dbReference>
<reference evidence="5 6" key="2">
    <citation type="submission" date="2018-11" db="EMBL/GenBank/DDBJ databases">
        <authorList>
            <consortium name="Pathogen Informatics"/>
        </authorList>
    </citation>
    <scope>NUCLEOTIDE SEQUENCE [LARGE SCALE GENOMIC DNA]</scope>
</reference>
<evidence type="ECO:0000313" key="6">
    <source>
        <dbReference type="Proteomes" id="UP000271098"/>
    </source>
</evidence>
<dbReference type="InterPro" id="IPR001441">
    <property type="entry name" value="UPP_synth-like"/>
</dbReference>
<dbReference type="GO" id="GO:1904423">
    <property type="term" value="C:dehydrodolichyl diphosphate synthase complex"/>
    <property type="evidence" value="ECO:0007669"/>
    <property type="project" value="TreeGrafter"/>
</dbReference>
<gene>
    <name evidence="5" type="ORF">GPUH_LOCUS22959</name>
</gene>
<dbReference type="InterPro" id="IPR018520">
    <property type="entry name" value="UPP_synth-like_CS"/>
</dbReference>
<dbReference type="OrthoDB" id="4173905at2759"/>
<dbReference type="EC" id="2.5.1.87" evidence="2"/>
<dbReference type="SUPFAM" id="SSF64005">
    <property type="entry name" value="Undecaprenyl diphosphate synthase"/>
    <property type="match status" value="1"/>
</dbReference>
<dbReference type="InterPro" id="IPR036424">
    <property type="entry name" value="UPP_synth-like_sf"/>
</dbReference>
<evidence type="ECO:0000256" key="3">
    <source>
        <dbReference type="ARBA" id="ARBA00022679"/>
    </source>
</evidence>
<evidence type="ECO:0000256" key="1">
    <source>
        <dbReference type="ARBA" id="ARBA00005432"/>
    </source>
</evidence>
<sequence length="143" mass="16888">MRRAFVTIARGVQKGLITESDINERLISQCLDSRFSRDPDLLIRTSGETRLSDFLLWQCSKCCIYFDKALWPEFGFWNLCKAIYTYQRNYARLKVESFDLELYENCAELENSSENGERVSEFLRWAEEERQANLQQMAALVFE</sequence>
<proteinExistence type="inferred from homology"/>
<evidence type="ECO:0000256" key="2">
    <source>
        <dbReference type="ARBA" id="ARBA00012596"/>
    </source>
</evidence>
<keyword evidence="3" id="KW-0808">Transferase</keyword>
<dbReference type="Gene3D" id="3.40.1180.10">
    <property type="entry name" value="Decaprenyl diphosphate synthase-like"/>
    <property type="match status" value="1"/>
</dbReference>
<keyword evidence="6" id="KW-1185">Reference proteome</keyword>
<name>A0A183EPR8_9BILA</name>
<dbReference type="GO" id="GO:0045547">
    <property type="term" value="F:ditrans,polycis-polyprenyl diphosphate synthase [(2E,6E)-farnesyl diphosphate specific] activity"/>
    <property type="evidence" value="ECO:0007669"/>
    <property type="project" value="UniProtKB-EC"/>
</dbReference>
<accession>A0A183EPR8</accession>
<dbReference type="WBParaSite" id="GPUH_0002298701-mRNA-1">
    <property type="protein sequence ID" value="GPUH_0002298701-mRNA-1"/>
    <property type="gene ID" value="GPUH_0002298701"/>
</dbReference>
<evidence type="ECO:0000313" key="7">
    <source>
        <dbReference type="WBParaSite" id="GPUH_0002298701-mRNA-1"/>
    </source>
</evidence>
<comment type="catalytic activity">
    <reaction evidence="4">
        <text>n isopentenyl diphosphate + (2E,6E)-farnesyl diphosphate = a di-trans,poly-cis-polyprenyl diphosphate + n diphosphate</text>
        <dbReference type="Rhea" id="RHEA:53008"/>
        <dbReference type="Rhea" id="RHEA-COMP:19494"/>
        <dbReference type="ChEBI" id="CHEBI:33019"/>
        <dbReference type="ChEBI" id="CHEBI:128769"/>
        <dbReference type="ChEBI" id="CHEBI:136960"/>
        <dbReference type="ChEBI" id="CHEBI:175763"/>
        <dbReference type="EC" id="2.5.1.87"/>
    </reaction>
</comment>
<dbReference type="Pfam" id="PF01255">
    <property type="entry name" value="Prenyltransf"/>
    <property type="match status" value="1"/>
</dbReference>
<comment type="similarity">
    <text evidence="1">Belongs to the UPP synthase family.</text>
</comment>
<evidence type="ECO:0000256" key="4">
    <source>
        <dbReference type="ARBA" id="ARBA00047353"/>
    </source>
</evidence>
<reference evidence="7" key="1">
    <citation type="submission" date="2016-06" db="UniProtKB">
        <authorList>
            <consortium name="WormBaseParasite"/>
        </authorList>
    </citation>
    <scope>IDENTIFICATION</scope>
</reference>
<dbReference type="GO" id="GO:0005783">
    <property type="term" value="C:endoplasmic reticulum"/>
    <property type="evidence" value="ECO:0007669"/>
    <property type="project" value="TreeGrafter"/>
</dbReference>
<evidence type="ECO:0000313" key="5">
    <source>
        <dbReference type="EMBL" id="VDN40781.1"/>
    </source>
</evidence>
<dbReference type="GO" id="GO:0016094">
    <property type="term" value="P:polyprenol biosynthetic process"/>
    <property type="evidence" value="ECO:0007669"/>
    <property type="project" value="TreeGrafter"/>
</dbReference>
<dbReference type="AlphaFoldDB" id="A0A183EPR8"/>
<dbReference type="PANTHER" id="PTHR10291:SF43">
    <property type="entry name" value="DEHYDRODOLICHYL DIPHOSPHATE SYNTHASE COMPLEX SUBUNIT DHDDS"/>
    <property type="match status" value="1"/>
</dbReference>